<accession>A0ABY4CAI6</accession>
<protein>
    <recommendedName>
        <fullName evidence="3">YCII-related domain-containing protein</fullName>
    </recommendedName>
</protein>
<gene>
    <name evidence="1" type="ORF">MNR06_00765</name>
</gene>
<evidence type="ECO:0000313" key="2">
    <source>
        <dbReference type="Proteomes" id="UP000830116"/>
    </source>
</evidence>
<dbReference type="Proteomes" id="UP000830116">
    <property type="component" value="Chromosome"/>
</dbReference>
<name>A0ABY4CAI6_9BACT</name>
<dbReference type="EMBL" id="CP093442">
    <property type="protein sequence ID" value="UOF01484.1"/>
    <property type="molecule type" value="Genomic_DNA"/>
</dbReference>
<keyword evidence="2" id="KW-1185">Reference proteome</keyword>
<reference evidence="1" key="1">
    <citation type="submission" date="2022-03" db="EMBL/GenBank/DDBJ databases">
        <title>Genome Identification and Characterization of new species Bdellovibrio reynosense LBG001 sp. nov. from a Mexico soil sample.</title>
        <authorList>
            <person name="Camilli A."/>
            <person name="Ajao Y."/>
            <person name="Guo X."/>
        </authorList>
    </citation>
    <scope>NUCLEOTIDE SEQUENCE</scope>
    <source>
        <strain evidence="1">LBG001</strain>
    </source>
</reference>
<evidence type="ECO:0008006" key="3">
    <source>
        <dbReference type="Google" id="ProtNLM"/>
    </source>
</evidence>
<dbReference type="RefSeq" id="WP_243537924.1">
    <property type="nucleotide sequence ID" value="NZ_CP093442.1"/>
</dbReference>
<proteinExistence type="predicted"/>
<sequence>MKTFLAIFTCAENSKNHQAWMKLDSQAQKDSMQTGAAALEAWALKYQSQIVYEGSALGELTKRTDINGVHDIPSQMGKFLVVKAASHEEAAKMFMDHPHFKYFPGDAVEVIECTNRTT</sequence>
<evidence type="ECO:0000313" key="1">
    <source>
        <dbReference type="EMBL" id="UOF01484.1"/>
    </source>
</evidence>
<organism evidence="1 2">
    <name type="scientific">Bdellovibrio reynosensis</name>
    <dbReference type="NCBI Taxonomy" id="2835041"/>
    <lineage>
        <taxon>Bacteria</taxon>
        <taxon>Pseudomonadati</taxon>
        <taxon>Bdellovibrionota</taxon>
        <taxon>Bdellovibrionia</taxon>
        <taxon>Bdellovibrionales</taxon>
        <taxon>Pseudobdellovibrionaceae</taxon>
        <taxon>Bdellovibrio</taxon>
    </lineage>
</organism>